<accession>D3AY29</accession>
<comment type="similarity">
    <text evidence="1">Belongs to the Iojap/RsfS family.</text>
</comment>
<keyword evidence="4" id="KW-1185">Reference proteome</keyword>
<name>D3AY29_HETP5</name>
<comment type="caution">
    <text evidence="3">The sequence shown here is derived from an EMBL/GenBank/DDBJ whole genome shotgun (WGS) entry which is preliminary data.</text>
</comment>
<dbReference type="GO" id="GO:0090071">
    <property type="term" value="P:negative regulation of ribosome biogenesis"/>
    <property type="evidence" value="ECO:0007669"/>
    <property type="project" value="TreeGrafter"/>
</dbReference>
<dbReference type="GeneID" id="31356618"/>
<feature type="region of interest" description="Disordered" evidence="2">
    <location>
        <begin position="78"/>
        <end position="179"/>
    </location>
</feature>
<organism evidence="3 4">
    <name type="scientific">Heterostelium pallidum (strain ATCC 26659 / Pp 5 / PN500)</name>
    <name type="common">Cellular slime mold</name>
    <name type="synonym">Polysphondylium pallidum</name>
    <dbReference type="NCBI Taxonomy" id="670386"/>
    <lineage>
        <taxon>Eukaryota</taxon>
        <taxon>Amoebozoa</taxon>
        <taxon>Evosea</taxon>
        <taxon>Eumycetozoa</taxon>
        <taxon>Dictyostelia</taxon>
        <taxon>Acytosteliales</taxon>
        <taxon>Acytosteliaceae</taxon>
        <taxon>Heterostelium</taxon>
    </lineage>
</organism>
<protein>
    <submittedName>
        <fullName evidence="3">Uncharacterized protein</fullName>
    </submittedName>
</protein>
<evidence type="ECO:0000256" key="1">
    <source>
        <dbReference type="ARBA" id="ARBA00010574"/>
    </source>
</evidence>
<feature type="region of interest" description="Disordered" evidence="2">
    <location>
        <begin position="202"/>
        <end position="301"/>
    </location>
</feature>
<dbReference type="STRING" id="670386.D3AY29"/>
<feature type="compositionally biased region" description="Basic and acidic residues" evidence="2">
    <location>
        <begin position="412"/>
        <end position="425"/>
    </location>
</feature>
<dbReference type="PANTHER" id="PTHR21043:SF0">
    <property type="entry name" value="MITOCHONDRIAL ASSEMBLY OF RIBOSOMAL LARGE SUBUNIT PROTEIN 1"/>
    <property type="match status" value="1"/>
</dbReference>
<feature type="compositionally biased region" description="Acidic residues" evidence="2">
    <location>
        <begin position="400"/>
        <end position="411"/>
    </location>
</feature>
<feature type="compositionally biased region" description="Basic and acidic residues" evidence="2">
    <location>
        <begin position="588"/>
        <end position="605"/>
    </location>
</feature>
<dbReference type="InParanoid" id="D3AY29"/>
<dbReference type="EMBL" id="ADBJ01000004">
    <property type="protein sequence ID" value="EFA85856.1"/>
    <property type="molecule type" value="Genomic_DNA"/>
</dbReference>
<dbReference type="NCBIfam" id="TIGR00090">
    <property type="entry name" value="rsfS_iojap_ybeB"/>
    <property type="match status" value="1"/>
</dbReference>
<gene>
    <name evidence="3" type="ORF">PPL_01088</name>
</gene>
<evidence type="ECO:0000256" key="2">
    <source>
        <dbReference type="SAM" id="MobiDB-lite"/>
    </source>
</evidence>
<dbReference type="GO" id="GO:0043023">
    <property type="term" value="F:ribosomal large subunit binding"/>
    <property type="evidence" value="ECO:0007669"/>
    <property type="project" value="TreeGrafter"/>
</dbReference>
<feature type="region of interest" description="Disordered" evidence="2">
    <location>
        <begin position="579"/>
        <end position="605"/>
    </location>
</feature>
<sequence length="605" mass="69953">MLNLFKYNISKLSNNSSKSLSLIGNFNNVTSPYSFIKQQSFNTTTTTTLLFANNNNKCFNDNVDFKFYTKANHKYTRRASYTHQQDIKSLKKREEKKEASQQHREPTEFPHNKKAHEHTKPLSHQDKLDLKKKLKARRKKEIKDDNAERVKHIMEAEDESAQEIKSASSTSSHRNASTSSLLNAAASSVSIEKGEEVLAALSNSNQRRVNNIQLEDDDEDDQHHQEDIDDDNEEDLIYQDEDEEFEEDEDNEDNELDEIDEDEDEDDEEGDYRDQYEDDDADLEEYEDDGEPEFDLDSIDPSKIIEVDAEMLKDLPVDDDGQIVLPNFISFEDAKSKYGFTERELKDSAFSYAAAEAARQMEAEKAQGEDKKGAPKKSKKSTKQLEREAKTAAQLPKVEEVEEEEEEVEDSETTRKKQQKLDKSLRKQVSQVKESKKEEFENIDHFIRDKHLQKLQSARGGQIGMQPIVKGPPKVAEIMEVLAETKLEDFCVIDVSDKCKWTKYMIVASSDSNRVILNAEEDLLEKFQNRLSKGHQPRNPTDDSDVWRVLDLEECLVHLFETSTREYYDLETLWVTRRPAGSEEQSWDDEKTDMIAERHSNPKND</sequence>
<dbReference type="InterPro" id="IPR004394">
    <property type="entry name" value="Iojap/RsfS/C7orf30"/>
</dbReference>
<feature type="compositionally biased region" description="Basic and acidic residues" evidence="2">
    <location>
        <begin position="141"/>
        <end position="155"/>
    </location>
</feature>
<dbReference type="OMA" id="ETLWSTR"/>
<dbReference type="AlphaFoldDB" id="D3AY29"/>
<dbReference type="Gene3D" id="3.30.460.10">
    <property type="entry name" value="Beta Polymerase, domain 2"/>
    <property type="match status" value="1"/>
</dbReference>
<feature type="region of interest" description="Disordered" evidence="2">
    <location>
        <begin position="356"/>
        <end position="428"/>
    </location>
</feature>
<evidence type="ECO:0000313" key="4">
    <source>
        <dbReference type="Proteomes" id="UP000001396"/>
    </source>
</evidence>
<feature type="compositionally biased region" description="Basic and acidic residues" evidence="2">
    <location>
        <begin position="85"/>
        <end position="111"/>
    </location>
</feature>
<dbReference type="Proteomes" id="UP000001396">
    <property type="component" value="Unassembled WGS sequence"/>
</dbReference>
<feature type="compositionally biased region" description="Basic and acidic residues" evidence="2">
    <location>
        <begin position="359"/>
        <end position="373"/>
    </location>
</feature>
<evidence type="ECO:0000313" key="3">
    <source>
        <dbReference type="EMBL" id="EFA85856.1"/>
    </source>
</evidence>
<feature type="compositionally biased region" description="Basic and acidic residues" evidence="2">
    <location>
        <begin position="118"/>
        <end position="131"/>
    </location>
</feature>
<dbReference type="RefSeq" id="XP_020437962.1">
    <property type="nucleotide sequence ID" value="XM_020572104.1"/>
</dbReference>
<proteinExistence type="inferred from homology"/>
<dbReference type="GO" id="GO:0005739">
    <property type="term" value="C:mitochondrion"/>
    <property type="evidence" value="ECO:0007669"/>
    <property type="project" value="TreeGrafter"/>
</dbReference>
<dbReference type="GO" id="GO:0017148">
    <property type="term" value="P:negative regulation of translation"/>
    <property type="evidence" value="ECO:0007669"/>
    <property type="project" value="TreeGrafter"/>
</dbReference>
<feature type="compositionally biased region" description="Acidic residues" evidence="2">
    <location>
        <begin position="227"/>
        <end position="298"/>
    </location>
</feature>
<dbReference type="PANTHER" id="PTHR21043">
    <property type="entry name" value="IOJAP SUPERFAMILY ORTHOLOG"/>
    <property type="match status" value="1"/>
</dbReference>
<feature type="compositionally biased region" description="Low complexity" evidence="2">
    <location>
        <begin position="166"/>
        <end position="179"/>
    </location>
</feature>
<dbReference type="InterPro" id="IPR043519">
    <property type="entry name" value="NT_sf"/>
</dbReference>
<dbReference type="SUPFAM" id="SSF81301">
    <property type="entry name" value="Nucleotidyltransferase"/>
    <property type="match status" value="1"/>
</dbReference>
<dbReference type="Pfam" id="PF02410">
    <property type="entry name" value="RsfS"/>
    <property type="match status" value="1"/>
</dbReference>
<reference evidence="3 4" key="1">
    <citation type="journal article" date="2011" name="Genome Res.">
        <title>Phylogeny-wide analysis of social amoeba genomes highlights ancient origins for complex intercellular communication.</title>
        <authorList>
            <person name="Heidel A.J."/>
            <person name="Lawal H.M."/>
            <person name="Felder M."/>
            <person name="Schilde C."/>
            <person name="Helps N.R."/>
            <person name="Tunggal B."/>
            <person name="Rivero F."/>
            <person name="John U."/>
            <person name="Schleicher M."/>
            <person name="Eichinger L."/>
            <person name="Platzer M."/>
            <person name="Noegel A.A."/>
            <person name="Schaap P."/>
            <person name="Gloeckner G."/>
        </authorList>
    </citation>
    <scope>NUCLEOTIDE SEQUENCE [LARGE SCALE GENOMIC DNA]</scope>
    <source>
        <strain evidence="4">ATCC 26659 / Pp 5 / PN500</strain>
    </source>
</reference>